<dbReference type="RefSeq" id="WP_163286812.1">
    <property type="nucleotide sequence ID" value="NZ_JAAGVY010000050.1"/>
</dbReference>
<evidence type="ECO:0000313" key="2">
    <source>
        <dbReference type="Proteomes" id="UP000486602"/>
    </source>
</evidence>
<organism evidence="1 2">
    <name type="scientific">Cryomorpha ignava</name>
    <dbReference type="NCBI Taxonomy" id="101383"/>
    <lineage>
        <taxon>Bacteria</taxon>
        <taxon>Pseudomonadati</taxon>
        <taxon>Bacteroidota</taxon>
        <taxon>Flavobacteriia</taxon>
        <taxon>Flavobacteriales</taxon>
        <taxon>Cryomorphaceae</taxon>
        <taxon>Cryomorpha</taxon>
    </lineage>
</organism>
<keyword evidence="1" id="KW-0378">Hydrolase</keyword>
<dbReference type="PANTHER" id="PTHR38733:SF1">
    <property type="entry name" value="TYPE IV METHYL-DIRECTED RESTRICTION ENZYME ECOKMCRBC"/>
    <property type="match status" value="1"/>
</dbReference>
<sequence>MNKVIQVFEHQTLYYGRDYNGVPFTQKQFDALAELNLLHDNKYFTLVHKGIKFSQYVGVVQIDTLTIEVLPKADQLSDNTTVWRNVLIQMLRSTRKLKVNQVGQAHVSKQNIHLLDIYFDWFLREVETLIRQGLIKKYYKETKNVAALKGKLEFAGHISKNLIHKERFYTTHQIYDKDHQVHQILNQALQIIEQLSKGSYIYPKCKSVQLDFPEVSEIRCNAATFDKLKLNRKSMPYEKALEIARLIILNYAPNISSGSERMLALLFDMNSLWEEYILIQLQKAAVNKTYQVTGQQSKSFWGSMTLRPDIVISQNDETKIIIDTKWKQIEQNKPAIHDLRQMYVYNDHWKSTISILLYPGSGNHNAYYQKFHFPDHSCGILKISVLDTDGNLDKRIGEKLLEVLVAARL</sequence>
<keyword evidence="1" id="KW-0540">Nuclease</keyword>
<dbReference type="EMBL" id="JAAGVY010000050">
    <property type="protein sequence ID" value="NEN25355.1"/>
    <property type="molecule type" value="Genomic_DNA"/>
</dbReference>
<dbReference type="InterPro" id="IPR019292">
    <property type="entry name" value="McrC"/>
</dbReference>
<keyword evidence="1" id="KW-0255">Endonuclease</keyword>
<protein>
    <submittedName>
        <fullName evidence="1">Restriction endonuclease</fullName>
    </submittedName>
</protein>
<dbReference type="PANTHER" id="PTHR38733">
    <property type="entry name" value="PROTEIN MCRC"/>
    <property type="match status" value="1"/>
</dbReference>
<reference evidence="1 2" key="1">
    <citation type="submission" date="2020-02" db="EMBL/GenBank/DDBJ databases">
        <title>Out from the shadows clarifying the taxonomy of the family Cryomorphaceae and related taxa by utilizing the GTDB taxonomic framework.</title>
        <authorList>
            <person name="Bowman J.P."/>
        </authorList>
    </citation>
    <scope>NUCLEOTIDE SEQUENCE [LARGE SCALE GENOMIC DNA]</scope>
    <source>
        <strain evidence="1 2">QSSC 1-22</strain>
    </source>
</reference>
<evidence type="ECO:0000313" key="1">
    <source>
        <dbReference type="EMBL" id="NEN25355.1"/>
    </source>
</evidence>
<dbReference type="Pfam" id="PF10117">
    <property type="entry name" value="McrBC"/>
    <property type="match status" value="1"/>
</dbReference>
<name>A0A7K3WXJ7_9FLAO</name>
<dbReference type="GO" id="GO:0004519">
    <property type="term" value="F:endonuclease activity"/>
    <property type="evidence" value="ECO:0007669"/>
    <property type="project" value="UniProtKB-KW"/>
</dbReference>
<comment type="caution">
    <text evidence="1">The sequence shown here is derived from an EMBL/GenBank/DDBJ whole genome shotgun (WGS) entry which is preliminary data.</text>
</comment>
<accession>A0A7K3WXJ7</accession>
<proteinExistence type="predicted"/>
<gene>
    <name evidence="1" type="ORF">G3O08_17810</name>
</gene>
<dbReference type="Proteomes" id="UP000486602">
    <property type="component" value="Unassembled WGS sequence"/>
</dbReference>
<keyword evidence="2" id="KW-1185">Reference proteome</keyword>
<dbReference type="AlphaFoldDB" id="A0A7K3WXJ7"/>